<dbReference type="OrthoDB" id="7858368at2"/>
<gene>
    <name evidence="1" type="ORF">SAMN05444714_3219</name>
</gene>
<organism evidence="1 2">
    <name type="scientific">Yoonia litorea</name>
    <dbReference type="NCBI Taxonomy" id="1123755"/>
    <lineage>
        <taxon>Bacteria</taxon>
        <taxon>Pseudomonadati</taxon>
        <taxon>Pseudomonadota</taxon>
        <taxon>Alphaproteobacteria</taxon>
        <taxon>Rhodobacterales</taxon>
        <taxon>Paracoccaceae</taxon>
        <taxon>Yoonia</taxon>
    </lineage>
</organism>
<proteinExistence type="predicted"/>
<keyword evidence="2" id="KW-1185">Reference proteome</keyword>
<dbReference type="EMBL" id="FOZM01000004">
    <property type="protein sequence ID" value="SFS22247.1"/>
    <property type="molecule type" value="Genomic_DNA"/>
</dbReference>
<sequence length="192" mass="21250">MASKQENLNVSPGLVRRLLRENRTMGTQLAQYEFRRMSGELSNPTLFMLELDFPGETPVASPVLPSVVGDPVSRKLPLLNVNTGSVLVVENPEALPPMGIHIPDLPPEELRPALRALMTAHVSDPFARFVFLCDTFKPIPFLGRYKFVYEYLGETALAAAAERASVRFGISEVRSLVGTQVLWRKNAAETAE</sequence>
<evidence type="ECO:0000313" key="1">
    <source>
        <dbReference type="EMBL" id="SFS22247.1"/>
    </source>
</evidence>
<reference evidence="1 2" key="1">
    <citation type="submission" date="2016-10" db="EMBL/GenBank/DDBJ databases">
        <authorList>
            <person name="de Groot N.N."/>
        </authorList>
    </citation>
    <scope>NUCLEOTIDE SEQUENCE [LARGE SCALE GENOMIC DNA]</scope>
    <source>
        <strain evidence="1 2">DSM 29433</strain>
    </source>
</reference>
<protein>
    <submittedName>
        <fullName evidence="1">Uncharacterized protein</fullName>
    </submittedName>
</protein>
<accession>A0A1I6N2Y1</accession>
<dbReference type="RefSeq" id="WP_090210606.1">
    <property type="nucleotide sequence ID" value="NZ_FOZM01000004.1"/>
</dbReference>
<dbReference type="AlphaFoldDB" id="A0A1I6N2Y1"/>
<dbReference type="STRING" id="1123755.SAMN05444714_3219"/>
<dbReference type="Proteomes" id="UP000198926">
    <property type="component" value="Unassembled WGS sequence"/>
</dbReference>
<evidence type="ECO:0000313" key="2">
    <source>
        <dbReference type="Proteomes" id="UP000198926"/>
    </source>
</evidence>
<name>A0A1I6N2Y1_9RHOB</name>